<dbReference type="AlphaFoldDB" id="A0A1X7UFS4"/>
<dbReference type="GO" id="GO:0005109">
    <property type="term" value="F:frizzled binding"/>
    <property type="evidence" value="ECO:0007669"/>
    <property type="project" value="TreeGrafter"/>
</dbReference>
<evidence type="ECO:0000256" key="4">
    <source>
        <dbReference type="ARBA" id="ARBA00022525"/>
    </source>
</evidence>
<evidence type="ECO:0000256" key="9">
    <source>
        <dbReference type="SAM" id="Coils"/>
    </source>
</evidence>
<dbReference type="CDD" id="cd20557">
    <property type="entry name" value="CYCLIN_ScPCL1-like"/>
    <property type="match status" value="1"/>
</dbReference>
<dbReference type="Pfam" id="PF12352">
    <property type="entry name" value="V-SNARE_C"/>
    <property type="match status" value="1"/>
</dbReference>
<keyword evidence="10" id="KW-0472">Membrane</keyword>
<evidence type="ECO:0000256" key="10">
    <source>
        <dbReference type="SAM" id="Phobius"/>
    </source>
</evidence>
<dbReference type="GO" id="GO:0019901">
    <property type="term" value="F:protein kinase binding"/>
    <property type="evidence" value="ECO:0007669"/>
    <property type="project" value="InterPro"/>
</dbReference>
<dbReference type="InParanoid" id="A0A1X7UFS4"/>
<dbReference type="Pfam" id="PF08613">
    <property type="entry name" value="Cyclin"/>
    <property type="match status" value="1"/>
</dbReference>
<dbReference type="OrthoDB" id="5945655at2759"/>
<evidence type="ECO:0000256" key="2">
    <source>
        <dbReference type="ARBA" id="ARBA00005683"/>
    </source>
</evidence>
<evidence type="ECO:0000256" key="6">
    <source>
        <dbReference type="ARBA" id="ARBA00022687"/>
    </source>
</evidence>
<keyword evidence="10" id="KW-0812">Transmembrane</keyword>
<organism evidence="11">
    <name type="scientific">Amphimedon queenslandica</name>
    <name type="common">Sponge</name>
    <dbReference type="NCBI Taxonomy" id="400682"/>
    <lineage>
        <taxon>Eukaryota</taxon>
        <taxon>Metazoa</taxon>
        <taxon>Porifera</taxon>
        <taxon>Demospongiae</taxon>
        <taxon>Heteroscleromorpha</taxon>
        <taxon>Haplosclerida</taxon>
        <taxon>Niphatidae</taxon>
        <taxon>Amphimedon</taxon>
    </lineage>
</organism>
<dbReference type="eggNOG" id="KOG3913">
    <property type="taxonomic scope" value="Eukaryota"/>
</dbReference>
<dbReference type="InterPro" id="IPR005817">
    <property type="entry name" value="Wnt"/>
</dbReference>
<keyword evidence="4" id="KW-0964">Secreted</keyword>
<dbReference type="GO" id="GO:0005615">
    <property type="term" value="C:extracellular space"/>
    <property type="evidence" value="ECO:0007669"/>
    <property type="project" value="TreeGrafter"/>
</dbReference>
<keyword evidence="5" id="KW-0272">Extracellular matrix</keyword>
<comment type="subcellular location">
    <subcellularLocation>
        <location evidence="1 8">Secreted</location>
        <location evidence="1 8">Extracellular space</location>
        <location evidence="1 8">Extracellular matrix</location>
    </subcellularLocation>
</comment>
<keyword evidence="10" id="KW-1133">Transmembrane helix</keyword>
<evidence type="ECO:0000313" key="11">
    <source>
        <dbReference type="EnsemblMetazoa" id="Aqu2.1.26500_001"/>
    </source>
</evidence>
<dbReference type="EnsemblMetazoa" id="Aqu2.1.26500_001">
    <property type="protein sequence ID" value="Aqu2.1.26500_001"/>
    <property type="gene ID" value="Aqu2.1.26500"/>
</dbReference>
<name>A0A1X7UFS4_AMPQE</name>
<comment type="similarity">
    <text evidence="2 8">Belongs to the Wnt family.</text>
</comment>
<dbReference type="Pfam" id="PF00110">
    <property type="entry name" value="wnt"/>
    <property type="match status" value="1"/>
</dbReference>
<evidence type="ECO:0000256" key="8">
    <source>
        <dbReference type="RuleBase" id="RU003500"/>
    </source>
</evidence>
<sequence length="887" mass="98638">MEPLYQESMKLFQETQRQLQELSSFSTGNHQVIEARISDSLMQLESDCQQLTHLVNKEPLHTRQQQKMRVEQLKADLTGLQKAFNIHQRQRQEAEDAVRAREELLSRSNVHVPHHQNRDTAIPLDPTLEHHTRLHDANRGLDELLSNASSVLGGLKNQHGILKGAQRKMWDIANTLGLSDTIMKLIERRTAQDRYIFWGGVIITLFIMYIVLRYFFYVSVLILFYCIILSLNKTGFGLANSSNTATPVYLNNQTFTCHNLTNANQRIMCFTTPGLLKAIVDAEQLARKECSNQLEYERWNCSGFAVITPSNVTKYATAETAVIHSLMSAALAHVVTRDCRFNGMQCECGKNTTISSAGNQVMYGCSSNWEFGMEMSAKFMDGKEKHGVVIGDRQLINLQNNQVGRTVFLDVNHKKEPTCKCVGVSASCSAKTCQRGLEAFSVVAASIKDKYKKSCKVSVKASALQPHQCNSSSISNTTLVHTLSSPDYCHKDISKGSFGVQGRLCDPAVASKSCETICCGRGHIEFTKDVEGKCCKQVGCCGVQCNDYLSLSVIKSQINIAERRNEYTTSSRSLANLSQSAFIKSCSKREKPLKMGYMVDVCRNGSVTPCALMLGLIYLQRLSKCNREYLSRVPSTDLFLTLMVVTSKYLQDEGELEALVNSEWADIGKRSKSRVDSLEHDFLQAIDWKLFVSQKEYRDFVMSVEAEISCTEAQSRGWWSYTDLASLWNASDTKGILSTIIKQCTKTMGTSLAIYLVAVTALLSSCPSWNEACSNNTPNKTVGLDSGSDVSLIDDHSASHSHWVCPPVVNVTDPAVLDLGLMSSEERVKSLVDLCCFGEQNQSVMTNRVIPSFYTSVINSTAKPGNLIIGNFDGGGKPGFVFKHCHH</sequence>
<evidence type="ECO:0000256" key="5">
    <source>
        <dbReference type="ARBA" id="ARBA00022530"/>
    </source>
</evidence>
<proteinExistence type="inferred from homology"/>
<accession>A0A1X7UFS4</accession>
<dbReference type="InterPro" id="IPR013922">
    <property type="entry name" value="Cyclin_PHO80-like"/>
</dbReference>
<keyword evidence="6 8" id="KW-0879">Wnt signaling pathway</keyword>
<reference evidence="11" key="1">
    <citation type="submission" date="2017-05" db="UniProtKB">
        <authorList>
            <consortium name="EnsemblMetazoa"/>
        </authorList>
    </citation>
    <scope>IDENTIFICATION</scope>
</reference>
<feature type="transmembrane region" description="Helical" evidence="10">
    <location>
        <begin position="195"/>
        <end position="225"/>
    </location>
</feature>
<comment type="function">
    <text evidence="8">Ligand for members of the frizzled family of seven transmembrane receptors.</text>
</comment>
<dbReference type="CDD" id="cd13113">
    <property type="entry name" value="Wnt"/>
    <property type="match status" value="1"/>
</dbReference>
<evidence type="ECO:0000256" key="3">
    <source>
        <dbReference type="ARBA" id="ARBA00022473"/>
    </source>
</evidence>
<dbReference type="Gene3D" id="1.10.472.10">
    <property type="entry name" value="Cyclin-like"/>
    <property type="match status" value="1"/>
</dbReference>
<dbReference type="GO" id="GO:0005125">
    <property type="term" value="F:cytokine activity"/>
    <property type="evidence" value="ECO:0007669"/>
    <property type="project" value="TreeGrafter"/>
</dbReference>
<keyword evidence="9" id="KW-0175">Coiled coil</keyword>
<feature type="coiled-coil region" evidence="9">
    <location>
        <begin position="63"/>
        <end position="107"/>
    </location>
</feature>
<keyword evidence="3 8" id="KW-0217">Developmental protein</keyword>
<dbReference type="STRING" id="400682.A0A1X7UFS4"/>
<dbReference type="PRINTS" id="PR01349">
    <property type="entry name" value="WNTPROTEIN"/>
</dbReference>
<dbReference type="PANTHER" id="PTHR12027">
    <property type="entry name" value="WNT RELATED"/>
    <property type="match status" value="1"/>
</dbReference>
<protein>
    <recommendedName>
        <fullName evidence="8">Protein Wnt</fullName>
    </recommendedName>
</protein>
<dbReference type="CDD" id="cd15863">
    <property type="entry name" value="SNARE_GS27"/>
    <property type="match status" value="1"/>
</dbReference>
<evidence type="ECO:0000256" key="7">
    <source>
        <dbReference type="ARBA" id="ARBA00023157"/>
    </source>
</evidence>
<dbReference type="SMART" id="SM00097">
    <property type="entry name" value="WNT1"/>
    <property type="match status" value="1"/>
</dbReference>
<keyword evidence="7" id="KW-1015">Disulfide bond</keyword>
<dbReference type="GO" id="GO:0060070">
    <property type="term" value="P:canonical Wnt signaling pathway"/>
    <property type="evidence" value="ECO:0007669"/>
    <property type="project" value="TreeGrafter"/>
</dbReference>
<dbReference type="GO" id="GO:0045165">
    <property type="term" value="P:cell fate commitment"/>
    <property type="evidence" value="ECO:0007669"/>
    <property type="project" value="TreeGrafter"/>
</dbReference>
<evidence type="ECO:0000256" key="1">
    <source>
        <dbReference type="ARBA" id="ARBA00004498"/>
    </source>
</evidence>